<dbReference type="AlphaFoldDB" id="A0A0E9QIY8"/>
<accession>A0A0E9QIY8</accession>
<reference evidence="1" key="1">
    <citation type="submission" date="2014-11" db="EMBL/GenBank/DDBJ databases">
        <authorList>
            <person name="Amaro Gonzalez C."/>
        </authorList>
    </citation>
    <scope>NUCLEOTIDE SEQUENCE</scope>
</reference>
<organism evidence="1">
    <name type="scientific">Anguilla anguilla</name>
    <name type="common">European freshwater eel</name>
    <name type="synonym">Muraena anguilla</name>
    <dbReference type="NCBI Taxonomy" id="7936"/>
    <lineage>
        <taxon>Eukaryota</taxon>
        <taxon>Metazoa</taxon>
        <taxon>Chordata</taxon>
        <taxon>Craniata</taxon>
        <taxon>Vertebrata</taxon>
        <taxon>Euteleostomi</taxon>
        <taxon>Actinopterygii</taxon>
        <taxon>Neopterygii</taxon>
        <taxon>Teleostei</taxon>
        <taxon>Anguilliformes</taxon>
        <taxon>Anguillidae</taxon>
        <taxon>Anguilla</taxon>
    </lineage>
</organism>
<protein>
    <submittedName>
        <fullName evidence="1">Uncharacterized protein</fullName>
    </submittedName>
</protein>
<evidence type="ECO:0000313" key="1">
    <source>
        <dbReference type="EMBL" id="JAH16063.1"/>
    </source>
</evidence>
<dbReference type="EMBL" id="GBXM01092514">
    <property type="protein sequence ID" value="JAH16063.1"/>
    <property type="molecule type" value="Transcribed_RNA"/>
</dbReference>
<sequence length="17" mass="1878">MSATTPPWSAYSHSEIL</sequence>
<name>A0A0E9QIY8_ANGAN</name>
<proteinExistence type="predicted"/>
<reference evidence="1" key="2">
    <citation type="journal article" date="2015" name="Fish Shellfish Immunol.">
        <title>Early steps in the European eel (Anguilla anguilla)-Vibrio vulnificus interaction in the gills: Role of the RtxA13 toxin.</title>
        <authorList>
            <person name="Callol A."/>
            <person name="Pajuelo D."/>
            <person name="Ebbesson L."/>
            <person name="Teles M."/>
            <person name="MacKenzie S."/>
            <person name="Amaro C."/>
        </authorList>
    </citation>
    <scope>NUCLEOTIDE SEQUENCE</scope>
</reference>